<comment type="caution">
    <text evidence="2">The sequence shown here is derived from an EMBL/GenBank/DDBJ whole genome shotgun (WGS) entry which is preliminary data.</text>
</comment>
<reference evidence="2" key="1">
    <citation type="journal article" date="2015" name="Nature">
        <title>Complex archaea that bridge the gap between prokaryotes and eukaryotes.</title>
        <authorList>
            <person name="Spang A."/>
            <person name="Saw J.H."/>
            <person name="Jorgensen S.L."/>
            <person name="Zaremba-Niedzwiedzka K."/>
            <person name="Martijn J."/>
            <person name="Lind A.E."/>
            <person name="van Eijk R."/>
            <person name="Schleper C."/>
            <person name="Guy L."/>
            <person name="Ettema T.J."/>
        </authorList>
    </citation>
    <scope>NUCLEOTIDE SEQUENCE</scope>
</reference>
<feature type="region of interest" description="Disordered" evidence="1">
    <location>
        <begin position="47"/>
        <end position="69"/>
    </location>
</feature>
<evidence type="ECO:0000256" key="1">
    <source>
        <dbReference type="SAM" id="MobiDB-lite"/>
    </source>
</evidence>
<sequence>MPVDEVFDLDLESDTSNLDKLDRLAAKATVSLEKKRKALEAAQAKLKEGSGAFSGPNTPTVGGAPQDLRPLSKKDEKIQKKLGKIEEKIRKDTVKQFGDKKGFLTDMLGSKSAKNIFSIGRNPLGFLTGAMKSLPILGGILAAKEIAEFVIKELIKLDAFFKAFIDIIDDRTNKFRDLETQARLQAGLQQDIITTAYGTVDARESFNTLNLYETNQIEVEEKYAMFNTSGGP</sequence>
<proteinExistence type="predicted"/>
<name>A0A0F8Z9N3_9ZZZZ</name>
<gene>
    <name evidence="2" type="ORF">LCGC14_2997090</name>
</gene>
<protein>
    <submittedName>
        <fullName evidence="2">Uncharacterized protein</fullName>
    </submittedName>
</protein>
<dbReference type="EMBL" id="LAZR01061648">
    <property type="protein sequence ID" value="KKK63159.1"/>
    <property type="molecule type" value="Genomic_DNA"/>
</dbReference>
<dbReference type="AlphaFoldDB" id="A0A0F8Z9N3"/>
<evidence type="ECO:0000313" key="2">
    <source>
        <dbReference type="EMBL" id="KKK63159.1"/>
    </source>
</evidence>
<organism evidence="2">
    <name type="scientific">marine sediment metagenome</name>
    <dbReference type="NCBI Taxonomy" id="412755"/>
    <lineage>
        <taxon>unclassified sequences</taxon>
        <taxon>metagenomes</taxon>
        <taxon>ecological metagenomes</taxon>
    </lineage>
</organism>
<accession>A0A0F8Z9N3</accession>